<dbReference type="PANTHER" id="PTHR33121">
    <property type="entry name" value="CYCLIC DI-GMP PHOSPHODIESTERASE PDEF"/>
    <property type="match status" value="1"/>
</dbReference>
<dbReference type="EMBL" id="CP013421">
    <property type="protein sequence ID" value="AOJ76646.1"/>
    <property type="molecule type" value="Genomic_DNA"/>
</dbReference>
<evidence type="ECO:0000313" key="2">
    <source>
        <dbReference type="EMBL" id="AOJ76646.1"/>
    </source>
</evidence>
<dbReference type="AlphaFoldDB" id="A0A1B4LHH3"/>
<feature type="domain" description="EAL" evidence="1">
    <location>
        <begin position="24"/>
        <end position="274"/>
    </location>
</feature>
<protein>
    <recommendedName>
        <fullName evidence="1">EAL domain-containing protein</fullName>
    </recommendedName>
</protein>
<evidence type="ECO:0000313" key="3">
    <source>
        <dbReference type="Proteomes" id="UP000243680"/>
    </source>
</evidence>
<dbReference type="InterPro" id="IPR050706">
    <property type="entry name" value="Cyclic-di-GMP_PDE-like"/>
</dbReference>
<dbReference type="SMART" id="SM00052">
    <property type="entry name" value="EAL"/>
    <property type="match status" value="1"/>
</dbReference>
<dbReference type="RefSeq" id="WP_069239518.1">
    <property type="nucleotide sequence ID" value="NZ_CP013421.1"/>
</dbReference>
<dbReference type="SUPFAM" id="SSF141868">
    <property type="entry name" value="EAL domain-like"/>
    <property type="match status" value="1"/>
</dbReference>
<dbReference type="InterPro" id="IPR035919">
    <property type="entry name" value="EAL_sf"/>
</dbReference>
<dbReference type="PANTHER" id="PTHR33121:SF23">
    <property type="entry name" value="CYCLIC DI-GMP PHOSPHODIESTERASE PDEB"/>
    <property type="match status" value="1"/>
</dbReference>
<dbReference type="Proteomes" id="UP000243680">
    <property type="component" value="Chromosome 3"/>
</dbReference>
<dbReference type="PROSITE" id="PS50883">
    <property type="entry name" value="EAL"/>
    <property type="match status" value="1"/>
</dbReference>
<proteinExistence type="predicted"/>
<sequence>MIQCVKALMQRRLAQDMRRHADSDLGLAGTVLAAIAQDRVMLWAQPIVSVRDDAAVLYHECLVRIVDADGLPIVYPSEFIPSLERLELMRFVDRYIVSMAIDLMDSNVDLRLGINISAQSANNFQWWESIFLILENRPDIACRLVVEITETTQLSSVSGRMFVERLRLSGCAIAVDDFGDGFSLENSTHIAQLDIVKIAGRMLPADCGDQTQCNRFKKLVARARCHAKQVVVEGIEGIAGLRTAVLSGAQWVQGYHIGRPVRLGKSEFSTVGSIEKSLQQFERIADALMDWKDEEKTRDDARLAYAFGLSSVLYGRHSAIATGLGNGLNDVIRMNFVNLNKSDQFLQCFVKLGLVNGQTLVDSFVSGTSS</sequence>
<accession>A0A1B4LHH3</accession>
<dbReference type="GO" id="GO:0071111">
    <property type="term" value="F:cyclic-guanylate-specific phosphodiesterase activity"/>
    <property type="evidence" value="ECO:0007669"/>
    <property type="project" value="InterPro"/>
</dbReference>
<reference evidence="2 3" key="1">
    <citation type="submission" date="2015-12" db="EMBL/GenBank/DDBJ databases">
        <title>Diversity of Burkholderia near neighbor genomes.</title>
        <authorList>
            <person name="Sahl J."/>
            <person name="Wagner D."/>
            <person name="Keim P."/>
        </authorList>
    </citation>
    <scope>NUCLEOTIDE SEQUENCE [LARGE SCALE GENOMIC DNA]</scope>
    <source>
        <strain evidence="2 3">MSMB0783</strain>
    </source>
</reference>
<organism evidence="2 3">
    <name type="scientific">Burkholderia ubonensis</name>
    <dbReference type="NCBI Taxonomy" id="101571"/>
    <lineage>
        <taxon>Bacteria</taxon>
        <taxon>Pseudomonadati</taxon>
        <taxon>Pseudomonadota</taxon>
        <taxon>Betaproteobacteria</taxon>
        <taxon>Burkholderiales</taxon>
        <taxon>Burkholderiaceae</taxon>
        <taxon>Burkholderia</taxon>
        <taxon>Burkholderia cepacia complex</taxon>
    </lineage>
</organism>
<dbReference type="InterPro" id="IPR001633">
    <property type="entry name" value="EAL_dom"/>
</dbReference>
<dbReference type="Pfam" id="PF00563">
    <property type="entry name" value="EAL"/>
    <property type="match status" value="1"/>
</dbReference>
<dbReference type="Gene3D" id="3.20.20.450">
    <property type="entry name" value="EAL domain"/>
    <property type="match status" value="1"/>
</dbReference>
<name>A0A1B4LHH3_9BURK</name>
<dbReference type="CDD" id="cd01948">
    <property type="entry name" value="EAL"/>
    <property type="match status" value="1"/>
</dbReference>
<evidence type="ECO:0000259" key="1">
    <source>
        <dbReference type="PROSITE" id="PS50883"/>
    </source>
</evidence>
<gene>
    <name evidence="2" type="ORF">WJ35_16250</name>
</gene>